<evidence type="ECO:0000313" key="3">
    <source>
        <dbReference type="Proteomes" id="UP000050509"/>
    </source>
</evidence>
<evidence type="ECO:0000256" key="1">
    <source>
        <dbReference type="SAM" id="Phobius"/>
    </source>
</evidence>
<dbReference type="PATRIC" id="fig|186479.3.peg.10345"/>
<dbReference type="Proteomes" id="UP000050509">
    <property type="component" value="Unassembled WGS sequence"/>
</dbReference>
<dbReference type="AlphaFoldDB" id="A0A0P9D8G8"/>
<feature type="non-terminal residue" evidence="2">
    <location>
        <position position="1"/>
    </location>
</feature>
<feature type="transmembrane region" description="Helical" evidence="1">
    <location>
        <begin position="149"/>
        <end position="173"/>
    </location>
</feature>
<organism evidence="2 3">
    <name type="scientific">Kouleothrix aurantiaca</name>
    <dbReference type="NCBI Taxonomy" id="186479"/>
    <lineage>
        <taxon>Bacteria</taxon>
        <taxon>Bacillati</taxon>
        <taxon>Chloroflexota</taxon>
        <taxon>Chloroflexia</taxon>
        <taxon>Chloroflexales</taxon>
        <taxon>Roseiflexineae</taxon>
        <taxon>Roseiflexaceae</taxon>
        <taxon>Kouleothrix</taxon>
    </lineage>
</organism>
<evidence type="ECO:0008006" key="4">
    <source>
        <dbReference type="Google" id="ProtNLM"/>
    </source>
</evidence>
<dbReference type="GO" id="GO:0016020">
    <property type="term" value="C:membrane"/>
    <property type="evidence" value="ECO:0007669"/>
    <property type="project" value="InterPro"/>
</dbReference>
<dbReference type="Gene3D" id="1.20.1300.10">
    <property type="entry name" value="Fumarate reductase/succinate dehydrogenase, transmembrane subunit"/>
    <property type="match status" value="1"/>
</dbReference>
<dbReference type="InterPro" id="IPR034804">
    <property type="entry name" value="SQR/QFR_C/D"/>
</dbReference>
<gene>
    <name evidence="2" type="ORF">SE17_19915</name>
</gene>
<dbReference type="EMBL" id="LJCR01000824">
    <property type="protein sequence ID" value="KPV51666.1"/>
    <property type="molecule type" value="Genomic_DNA"/>
</dbReference>
<comment type="caution">
    <text evidence="2">The sequence shown here is derived from an EMBL/GenBank/DDBJ whole genome shotgun (WGS) entry which is preliminary data.</text>
</comment>
<evidence type="ECO:0000313" key="2">
    <source>
        <dbReference type="EMBL" id="KPV51666.1"/>
    </source>
</evidence>
<protein>
    <recommendedName>
        <fullName evidence="4">Succinate dehydrogenase</fullName>
    </recommendedName>
</protein>
<dbReference type="CDD" id="cd03498">
    <property type="entry name" value="SQR_TypeB_2_TM"/>
    <property type="match status" value="1"/>
</dbReference>
<feature type="transmembrane region" description="Helical" evidence="1">
    <location>
        <begin position="106"/>
        <end position="128"/>
    </location>
</feature>
<feature type="transmembrane region" description="Helical" evidence="1">
    <location>
        <begin position="62"/>
        <end position="86"/>
    </location>
</feature>
<dbReference type="NCBIfam" id="TIGR02046">
    <property type="entry name" value="sdhC_b558_fam"/>
    <property type="match status" value="1"/>
</dbReference>
<name>A0A0P9D8G8_9CHLR</name>
<reference evidence="2 3" key="1">
    <citation type="submission" date="2015-09" db="EMBL/GenBank/DDBJ databases">
        <title>Draft genome sequence of Kouleothrix aurantiaca JCM 19913.</title>
        <authorList>
            <person name="Hemp J."/>
        </authorList>
    </citation>
    <scope>NUCLEOTIDE SEQUENCE [LARGE SCALE GENOMIC DNA]</scope>
    <source>
        <strain evidence="2 3">COM-B</strain>
    </source>
</reference>
<dbReference type="SUPFAM" id="SSF81343">
    <property type="entry name" value="Fumarate reductase respiratory complex transmembrane subunits"/>
    <property type="match status" value="1"/>
</dbReference>
<proteinExistence type="predicted"/>
<accession>A0A0P9D8G8</accession>
<keyword evidence="1" id="KW-0472">Membrane</keyword>
<keyword evidence="3" id="KW-1185">Reference proteome</keyword>
<sequence>FGHTHLLWIARVVLLGAVLAHIWSAYELTRQDLAGRPRSNRYGQKKSIAATYASRTMRWGGVILLLFIIFHIMHFTLGLVGFANGFQPEADGQYHAYENVISGFQFWPATLFYLVAMVLLGLHLYHGFWSAFQTLGINSYKTNTILRALALLVSAGLTVGFVIVPLAVMFGIVQ</sequence>
<dbReference type="InterPro" id="IPR011138">
    <property type="entry name" value="Cytochrome_b-558"/>
</dbReference>
<keyword evidence="1" id="KW-1133">Transmembrane helix</keyword>
<keyword evidence="1" id="KW-0812">Transmembrane</keyword>
<feature type="transmembrane region" description="Helical" evidence="1">
    <location>
        <begin position="6"/>
        <end position="26"/>
    </location>
</feature>